<sequence length="235" mass="27703">MKMNLNKDGKKRIHFIIRELDKTQNEVNKISASVQIDEDDQYQRINRAYFQLFQTHYLSFKLLMKEDHFSSAVVVARTMLEIYVRCFYLEFIEQPKGTDVEMLITQPKDFASFFQMSTALDNFEDPDNGDFHKHFKQFTKQGKALYEKYSTFTHGRGELLNVLFKGKQPVCAYEDIESILLTLNGMLQVFAMQFLHMNANEALKKRLLDRMLKTEETFLNHGIGQPDYYSNLTSW</sequence>
<evidence type="ECO:0000313" key="1">
    <source>
        <dbReference type="EMBL" id="VXA56451.1"/>
    </source>
</evidence>
<dbReference type="AlphaFoldDB" id="A0A653K6D3"/>
<evidence type="ECO:0000313" key="2">
    <source>
        <dbReference type="Proteomes" id="UP000430404"/>
    </source>
</evidence>
<organism evidence="1 2">
    <name type="scientific">Acinetobacter proteolyticus</name>
    <dbReference type="NCBI Taxonomy" id="1776741"/>
    <lineage>
        <taxon>Bacteria</taxon>
        <taxon>Pseudomonadati</taxon>
        <taxon>Pseudomonadota</taxon>
        <taxon>Gammaproteobacteria</taxon>
        <taxon>Moraxellales</taxon>
        <taxon>Moraxellaceae</taxon>
        <taxon>Acinetobacter</taxon>
    </lineage>
</organism>
<protein>
    <submittedName>
        <fullName evidence="1">Uncharacterized protein</fullName>
    </submittedName>
</protein>
<name>A0A653K6D3_9GAMM</name>
<proteinExistence type="predicted"/>
<reference evidence="1 2" key="1">
    <citation type="submission" date="2019-10" db="EMBL/GenBank/DDBJ databases">
        <authorList>
            <person name="Karimi E."/>
        </authorList>
    </citation>
    <scope>NUCLEOTIDE SEQUENCE [LARGE SCALE GENOMIC DNA]</scope>
    <source>
        <strain evidence="1">Acinetobacter sp. 8BE</strain>
    </source>
</reference>
<dbReference type="RefSeq" id="WP_023187978.1">
    <property type="nucleotide sequence ID" value="NZ_LR732744.1"/>
</dbReference>
<gene>
    <name evidence="1" type="ORF">ACI8B_290154</name>
</gene>
<dbReference type="Proteomes" id="UP000430404">
    <property type="component" value="Unassembled WGS sequence"/>
</dbReference>
<dbReference type="EMBL" id="CABWKZ010000022">
    <property type="protein sequence ID" value="VXA56451.1"/>
    <property type="molecule type" value="Genomic_DNA"/>
</dbReference>
<accession>A0A653K6D3</accession>